<accession>A0AAN5CFD8</accession>
<dbReference type="SMART" id="SM00184">
    <property type="entry name" value="RING"/>
    <property type="match status" value="1"/>
</dbReference>
<dbReference type="GO" id="GO:0061630">
    <property type="term" value="F:ubiquitin protein ligase activity"/>
    <property type="evidence" value="ECO:0007669"/>
    <property type="project" value="TreeGrafter"/>
</dbReference>
<dbReference type="Gene3D" id="3.30.40.10">
    <property type="entry name" value="Zinc/RING finger domain, C3HC4 (zinc finger)"/>
    <property type="match status" value="1"/>
</dbReference>
<evidence type="ECO:0000256" key="3">
    <source>
        <dbReference type="ARBA" id="ARBA00022833"/>
    </source>
</evidence>
<feature type="domain" description="RING-type" evidence="5">
    <location>
        <begin position="12"/>
        <end position="58"/>
    </location>
</feature>
<dbReference type="GO" id="GO:0016567">
    <property type="term" value="P:protein ubiquitination"/>
    <property type="evidence" value="ECO:0007669"/>
    <property type="project" value="TreeGrafter"/>
</dbReference>
<feature type="non-terminal residue" evidence="6">
    <location>
        <position position="146"/>
    </location>
</feature>
<dbReference type="PANTHER" id="PTHR45969:SF69">
    <property type="entry name" value="FINGER DOMAIN PROTEIN, PUTATIVE (AFU_ORTHOLOGUE AFUA_3G12190)-RELATED"/>
    <property type="match status" value="1"/>
</dbReference>
<dbReference type="CDD" id="cd16448">
    <property type="entry name" value="RING-H2"/>
    <property type="match status" value="1"/>
</dbReference>
<dbReference type="AlphaFoldDB" id="A0AAN5CFD8"/>
<comment type="caution">
    <text evidence="6">The sequence shown here is derived from an EMBL/GenBank/DDBJ whole genome shotgun (WGS) entry which is preliminary data.</text>
</comment>
<dbReference type="PANTHER" id="PTHR45969">
    <property type="entry name" value="RING ZINC FINGER PROTEIN-RELATED"/>
    <property type="match status" value="1"/>
</dbReference>
<evidence type="ECO:0000256" key="4">
    <source>
        <dbReference type="PROSITE-ProRule" id="PRU00175"/>
    </source>
</evidence>
<reference evidence="7" key="1">
    <citation type="submission" date="2022-10" db="EMBL/GenBank/DDBJ databases">
        <title>Genome assembly of Pristionchus species.</title>
        <authorList>
            <person name="Yoshida K."/>
            <person name="Sommer R.J."/>
        </authorList>
    </citation>
    <scope>NUCLEOTIDE SEQUENCE [LARGE SCALE GENOMIC DNA]</scope>
    <source>
        <strain evidence="7">RS5460</strain>
    </source>
</reference>
<keyword evidence="7" id="KW-1185">Reference proteome</keyword>
<evidence type="ECO:0000313" key="7">
    <source>
        <dbReference type="Proteomes" id="UP001328107"/>
    </source>
</evidence>
<dbReference type="SUPFAM" id="SSF57850">
    <property type="entry name" value="RING/U-box"/>
    <property type="match status" value="1"/>
</dbReference>
<dbReference type="Pfam" id="PF13639">
    <property type="entry name" value="zf-RING_2"/>
    <property type="match status" value="1"/>
</dbReference>
<keyword evidence="3" id="KW-0862">Zinc</keyword>
<dbReference type="GO" id="GO:0008270">
    <property type="term" value="F:zinc ion binding"/>
    <property type="evidence" value="ECO:0007669"/>
    <property type="project" value="UniProtKB-KW"/>
</dbReference>
<dbReference type="EMBL" id="BTRK01000003">
    <property type="protein sequence ID" value="GMR41074.1"/>
    <property type="molecule type" value="Genomic_DNA"/>
</dbReference>
<dbReference type="InterPro" id="IPR001841">
    <property type="entry name" value="Znf_RING"/>
</dbReference>
<evidence type="ECO:0000256" key="1">
    <source>
        <dbReference type="ARBA" id="ARBA00022723"/>
    </source>
</evidence>
<feature type="non-terminal residue" evidence="6">
    <location>
        <position position="1"/>
    </location>
</feature>
<gene>
    <name evidence="6" type="ORF">PMAYCL1PPCAC_11269</name>
</gene>
<name>A0AAN5CFD8_9BILA</name>
<keyword evidence="1" id="KW-0479">Metal-binding</keyword>
<evidence type="ECO:0000313" key="6">
    <source>
        <dbReference type="EMBL" id="GMR41074.1"/>
    </source>
</evidence>
<dbReference type="PROSITE" id="PS50089">
    <property type="entry name" value="ZF_RING_2"/>
    <property type="match status" value="1"/>
</dbReference>
<dbReference type="Proteomes" id="UP001328107">
    <property type="component" value="Unassembled WGS sequence"/>
</dbReference>
<evidence type="ECO:0000256" key="2">
    <source>
        <dbReference type="ARBA" id="ARBA00022771"/>
    </source>
</evidence>
<proteinExistence type="predicted"/>
<keyword evidence="2 4" id="KW-0863">Zinc-finger</keyword>
<organism evidence="6 7">
    <name type="scientific">Pristionchus mayeri</name>
    <dbReference type="NCBI Taxonomy" id="1317129"/>
    <lineage>
        <taxon>Eukaryota</taxon>
        <taxon>Metazoa</taxon>
        <taxon>Ecdysozoa</taxon>
        <taxon>Nematoda</taxon>
        <taxon>Chromadorea</taxon>
        <taxon>Rhabditida</taxon>
        <taxon>Rhabditina</taxon>
        <taxon>Diplogasteromorpha</taxon>
        <taxon>Diplogasteroidea</taxon>
        <taxon>Neodiplogasteridae</taxon>
        <taxon>Pristionchus</taxon>
    </lineage>
</organism>
<evidence type="ECO:0000259" key="5">
    <source>
        <dbReference type="PROSITE" id="PS50089"/>
    </source>
</evidence>
<protein>
    <recommendedName>
        <fullName evidence="5">RING-type domain-containing protein</fullName>
    </recommendedName>
</protein>
<dbReference type="InterPro" id="IPR013083">
    <property type="entry name" value="Znf_RING/FYVE/PHD"/>
</dbReference>
<sequence length="146" mass="16467">EKVEEKPEEDQCSICMEALSIKRAITFNPCSHVTHRTCGIKWIETRVSPAEQCCPLCRTSSHMLVDKTRPNDLGYLALGSTLYDLCAFGPLGQPTKFGILNHPEMRELNHETRLRGLLSYLKTVTNHALADVKRTLAESREGRRGK</sequence>